<protein>
    <submittedName>
        <fullName evidence="1">Uncharacterized protein</fullName>
    </submittedName>
</protein>
<proteinExistence type="predicted"/>
<name>A0A5C3MW12_9AGAM</name>
<sequence length="170" mass="18558">MSGDAVTPFDQFQTLPSAFIPTALQVMKFSGHYRLLQQGLAFDWPGFRKAVFGYQGNKLLPITLPNDKISLQEADVSSMVEQIVNSMKDELNVAVSALDMDALRSAVAASSDTGHCECYIMFASRQPGTDEASFFSLMSTIELGRTVLGFYAVIDAMKLLVLKGFKDPTG</sequence>
<dbReference type="AlphaFoldDB" id="A0A5C3MW12"/>
<dbReference type="SUPFAM" id="SSF55676">
    <property type="entry name" value="CytB endotoxin-like"/>
    <property type="match status" value="1"/>
</dbReference>
<dbReference type="Proteomes" id="UP000305948">
    <property type="component" value="Unassembled WGS sequence"/>
</dbReference>
<evidence type="ECO:0000313" key="1">
    <source>
        <dbReference type="EMBL" id="TFK49197.1"/>
    </source>
</evidence>
<keyword evidence="2" id="KW-1185">Reference proteome</keyword>
<reference evidence="1 2" key="1">
    <citation type="journal article" date="2019" name="Nat. Ecol. Evol.">
        <title>Megaphylogeny resolves global patterns of mushroom evolution.</title>
        <authorList>
            <person name="Varga T."/>
            <person name="Krizsan K."/>
            <person name="Foldi C."/>
            <person name="Dima B."/>
            <person name="Sanchez-Garcia M."/>
            <person name="Sanchez-Ramirez S."/>
            <person name="Szollosi G.J."/>
            <person name="Szarkandi J.G."/>
            <person name="Papp V."/>
            <person name="Albert L."/>
            <person name="Andreopoulos W."/>
            <person name="Angelini C."/>
            <person name="Antonin V."/>
            <person name="Barry K.W."/>
            <person name="Bougher N.L."/>
            <person name="Buchanan P."/>
            <person name="Buyck B."/>
            <person name="Bense V."/>
            <person name="Catcheside P."/>
            <person name="Chovatia M."/>
            <person name="Cooper J."/>
            <person name="Damon W."/>
            <person name="Desjardin D."/>
            <person name="Finy P."/>
            <person name="Geml J."/>
            <person name="Haridas S."/>
            <person name="Hughes K."/>
            <person name="Justo A."/>
            <person name="Karasinski D."/>
            <person name="Kautmanova I."/>
            <person name="Kiss B."/>
            <person name="Kocsube S."/>
            <person name="Kotiranta H."/>
            <person name="LaButti K.M."/>
            <person name="Lechner B.E."/>
            <person name="Liimatainen K."/>
            <person name="Lipzen A."/>
            <person name="Lukacs Z."/>
            <person name="Mihaltcheva S."/>
            <person name="Morgado L.N."/>
            <person name="Niskanen T."/>
            <person name="Noordeloos M.E."/>
            <person name="Ohm R.A."/>
            <person name="Ortiz-Santana B."/>
            <person name="Ovrebo C."/>
            <person name="Racz N."/>
            <person name="Riley R."/>
            <person name="Savchenko A."/>
            <person name="Shiryaev A."/>
            <person name="Soop K."/>
            <person name="Spirin V."/>
            <person name="Szebenyi C."/>
            <person name="Tomsovsky M."/>
            <person name="Tulloss R.E."/>
            <person name="Uehling J."/>
            <person name="Grigoriev I.V."/>
            <person name="Vagvolgyi C."/>
            <person name="Papp T."/>
            <person name="Martin F.M."/>
            <person name="Miettinen O."/>
            <person name="Hibbett D.S."/>
            <person name="Nagy L.G."/>
        </authorList>
    </citation>
    <scope>NUCLEOTIDE SEQUENCE [LARGE SCALE GENOMIC DNA]</scope>
    <source>
        <strain evidence="1 2">OMC1185</strain>
    </source>
</reference>
<evidence type="ECO:0000313" key="2">
    <source>
        <dbReference type="Proteomes" id="UP000305948"/>
    </source>
</evidence>
<dbReference type="Gene3D" id="3.40.198.10">
    <property type="entry name" value="Delta-endotoxin CytB-like"/>
    <property type="match status" value="1"/>
</dbReference>
<dbReference type="EMBL" id="ML213516">
    <property type="protein sequence ID" value="TFK49197.1"/>
    <property type="molecule type" value="Genomic_DNA"/>
</dbReference>
<accession>A0A5C3MW12</accession>
<gene>
    <name evidence="1" type="ORF">OE88DRAFT_396296</name>
</gene>
<organism evidence="1 2">
    <name type="scientific">Heliocybe sulcata</name>
    <dbReference type="NCBI Taxonomy" id="5364"/>
    <lineage>
        <taxon>Eukaryota</taxon>
        <taxon>Fungi</taxon>
        <taxon>Dikarya</taxon>
        <taxon>Basidiomycota</taxon>
        <taxon>Agaricomycotina</taxon>
        <taxon>Agaricomycetes</taxon>
        <taxon>Gloeophyllales</taxon>
        <taxon>Gloeophyllaceae</taxon>
        <taxon>Heliocybe</taxon>
    </lineage>
</organism>
<dbReference type="InterPro" id="IPR035918">
    <property type="entry name" value="CytB_endotoxin-like_sf"/>
</dbReference>